<reference evidence="7 8" key="1">
    <citation type="submission" date="2019-06" db="EMBL/GenBank/DDBJ databases">
        <title>A chromosomal-level reference genome of Carpinus fangiana (Coryloideae, Betulaceae).</title>
        <authorList>
            <person name="Yang X."/>
            <person name="Wang Z."/>
            <person name="Zhang L."/>
            <person name="Hao G."/>
            <person name="Liu J."/>
            <person name="Yang Y."/>
        </authorList>
    </citation>
    <scope>NUCLEOTIDE SEQUENCE [LARGE SCALE GENOMIC DNA]</scope>
    <source>
        <strain evidence="7">Cfa_2016G</strain>
        <tissue evidence="7">Leaf</tissue>
    </source>
</reference>
<feature type="region of interest" description="Disordered" evidence="4">
    <location>
        <begin position="224"/>
        <end position="276"/>
    </location>
</feature>
<evidence type="ECO:0000256" key="2">
    <source>
        <dbReference type="ARBA" id="ARBA00022771"/>
    </source>
</evidence>
<sequence length="450" mass="48267">MTSGSSTRSSCTDESLGSSWVSNVSDLAASELDVVPDSSAWFGADDDHAPSLVTHATVPGSNGLIDESLHSSFLFGLGERLNRQEGVSLTASSSSTVVDVQFWPEEVSSTSFGSSTMLDEQNRAEGVSSTTSGSSTRSGCTDESLGSSAWFGANDDHAPSLVTHATVPGSNGLIDESLHSSFLFGLGERLDKNLANPICYILFYTFVGGSQRLHYQNSNPPGWHQMLKDTGADGDVPDLENPSANANANNGDQTPGPSAKLSTALDTTKEEQLSPKKPYLSRTASSLELCRVCQQDKEEVLIELGCHCRGGLAKAHRSCIDTWFCTRGSNKCEICQQIAANVPPPVLQTSTNYWVWRIDPNFRHQDRESGCISPLWVAFSILIGGLLLDVLISITLGISALPVNIIIGVIIVLGLGTALRLAVDVFHEWSLRRVVQRVEANVNLGYHPAL</sequence>
<evidence type="ECO:0000313" key="8">
    <source>
        <dbReference type="Proteomes" id="UP000327013"/>
    </source>
</evidence>
<dbReference type="SUPFAM" id="SSF57850">
    <property type="entry name" value="RING/U-box"/>
    <property type="match status" value="1"/>
</dbReference>
<dbReference type="InterPro" id="IPR013083">
    <property type="entry name" value="Znf_RING/FYVE/PHD"/>
</dbReference>
<keyword evidence="2" id="KW-0863">Zinc-finger</keyword>
<dbReference type="OrthoDB" id="273089at2759"/>
<feature type="compositionally biased region" description="Low complexity" evidence="4">
    <location>
        <begin position="126"/>
        <end position="139"/>
    </location>
</feature>
<name>A0A5N6R243_9ROSI</name>
<keyword evidence="5" id="KW-1133">Transmembrane helix</keyword>
<evidence type="ECO:0000259" key="6">
    <source>
        <dbReference type="PROSITE" id="PS51292"/>
    </source>
</evidence>
<dbReference type="Proteomes" id="UP000327013">
    <property type="component" value="Chromosome 5"/>
</dbReference>
<protein>
    <recommendedName>
        <fullName evidence="6">RING-CH-type domain-containing protein</fullName>
    </recommendedName>
</protein>
<feature type="compositionally biased region" description="Polar residues" evidence="4">
    <location>
        <begin position="242"/>
        <end position="266"/>
    </location>
</feature>
<proteinExistence type="predicted"/>
<keyword evidence="8" id="KW-1185">Reference proteome</keyword>
<evidence type="ECO:0000256" key="5">
    <source>
        <dbReference type="SAM" id="Phobius"/>
    </source>
</evidence>
<dbReference type="PROSITE" id="PS51292">
    <property type="entry name" value="ZF_RING_CH"/>
    <property type="match status" value="1"/>
</dbReference>
<feature type="domain" description="RING-CH-type" evidence="6">
    <location>
        <begin position="282"/>
        <end position="342"/>
    </location>
</feature>
<keyword evidence="5" id="KW-0472">Membrane</keyword>
<dbReference type="GO" id="GO:0008270">
    <property type="term" value="F:zinc ion binding"/>
    <property type="evidence" value="ECO:0007669"/>
    <property type="project" value="UniProtKB-KW"/>
</dbReference>
<organism evidence="7 8">
    <name type="scientific">Carpinus fangiana</name>
    <dbReference type="NCBI Taxonomy" id="176857"/>
    <lineage>
        <taxon>Eukaryota</taxon>
        <taxon>Viridiplantae</taxon>
        <taxon>Streptophyta</taxon>
        <taxon>Embryophyta</taxon>
        <taxon>Tracheophyta</taxon>
        <taxon>Spermatophyta</taxon>
        <taxon>Magnoliopsida</taxon>
        <taxon>eudicotyledons</taxon>
        <taxon>Gunneridae</taxon>
        <taxon>Pentapetalae</taxon>
        <taxon>rosids</taxon>
        <taxon>fabids</taxon>
        <taxon>Fagales</taxon>
        <taxon>Betulaceae</taxon>
        <taxon>Carpinus</taxon>
    </lineage>
</organism>
<feature type="transmembrane region" description="Helical" evidence="5">
    <location>
        <begin position="375"/>
        <end position="399"/>
    </location>
</feature>
<dbReference type="EMBL" id="CM017325">
    <property type="protein sequence ID" value="KAE8055010.1"/>
    <property type="molecule type" value="Genomic_DNA"/>
</dbReference>
<evidence type="ECO:0000256" key="1">
    <source>
        <dbReference type="ARBA" id="ARBA00022723"/>
    </source>
</evidence>
<dbReference type="SMART" id="SM00744">
    <property type="entry name" value="RINGv"/>
    <property type="match status" value="1"/>
</dbReference>
<dbReference type="AlphaFoldDB" id="A0A5N6R243"/>
<keyword evidence="5" id="KW-0812">Transmembrane</keyword>
<dbReference type="PANTHER" id="PTHR46214:SF16">
    <property type="entry name" value="OS10G0481450 PROTEIN"/>
    <property type="match status" value="1"/>
</dbReference>
<evidence type="ECO:0000256" key="3">
    <source>
        <dbReference type="ARBA" id="ARBA00022833"/>
    </source>
</evidence>
<dbReference type="Gene3D" id="3.30.40.10">
    <property type="entry name" value="Zinc/RING finger domain, C3HC4 (zinc finger)"/>
    <property type="match status" value="1"/>
</dbReference>
<dbReference type="PANTHER" id="PTHR46214">
    <property type="entry name" value="ZINC FINGER, RING-CH-TYPE"/>
    <property type="match status" value="1"/>
</dbReference>
<evidence type="ECO:0000313" key="7">
    <source>
        <dbReference type="EMBL" id="KAE8055010.1"/>
    </source>
</evidence>
<dbReference type="InterPro" id="IPR011016">
    <property type="entry name" value="Znf_RING-CH"/>
</dbReference>
<accession>A0A5N6R243</accession>
<feature type="transmembrane region" description="Helical" evidence="5">
    <location>
        <begin position="405"/>
        <end position="423"/>
    </location>
</feature>
<keyword evidence="3" id="KW-0862">Zinc</keyword>
<dbReference type="Pfam" id="PF12906">
    <property type="entry name" value="RINGv"/>
    <property type="match status" value="1"/>
</dbReference>
<keyword evidence="1" id="KW-0479">Metal-binding</keyword>
<gene>
    <name evidence="7" type="ORF">FH972_011883</name>
</gene>
<feature type="region of interest" description="Disordered" evidence="4">
    <location>
        <begin position="111"/>
        <end position="141"/>
    </location>
</feature>
<evidence type="ECO:0000256" key="4">
    <source>
        <dbReference type="SAM" id="MobiDB-lite"/>
    </source>
</evidence>